<gene>
    <name evidence="8" type="ORF">MU848_02140</name>
</gene>
<dbReference type="SUPFAM" id="SSF53335">
    <property type="entry name" value="S-adenosyl-L-methionine-dependent methyltransferases"/>
    <property type="match status" value="1"/>
</dbReference>
<evidence type="ECO:0000256" key="4">
    <source>
        <dbReference type="ARBA" id="ARBA00022679"/>
    </source>
</evidence>
<dbReference type="InterPro" id="IPR003356">
    <property type="entry name" value="DNA_methylase_A-5"/>
</dbReference>
<accession>A0ABT0DTD1</accession>
<comment type="caution">
    <text evidence="8">The sequence shown here is derived from an EMBL/GenBank/DDBJ whole genome shotgun (WGS) entry which is preliminary data.</text>
</comment>
<comment type="similarity">
    <text evidence="1">Belongs to the N(4)/N(6)-methyltransferase family.</text>
</comment>
<dbReference type="GO" id="GO:0032259">
    <property type="term" value="P:methylation"/>
    <property type="evidence" value="ECO:0007669"/>
    <property type="project" value="UniProtKB-KW"/>
</dbReference>
<dbReference type="Pfam" id="PF02384">
    <property type="entry name" value="N6_Mtase"/>
    <property type="match status" value="1"/>
</dbReference>
<evidence type="ECO:0000256" key="1">
    <source>
        <dbReference type="ARBA" id="ARBA00006594"/>
    </source>
</evidence>
<evidence type="ECO:0000313" key="9">
    <source>
        <dbReference type="Proteomes" id="UP001203512"/>
    </source>
</evidence>
<dbReference type="Gene3D" id="3.40.50.150">
    <property type="entry name" value="Vaccinia Virus protein VP39"/>
    <property type="match status" value="1"/>
</dbReference>
<evidence type="ECO:0000256" key="2">
    <source>
        <dbReference type="ARBA" id="ARBA00011900"/>
    </source>
</evidence>
<feature type="domain" description="Type ISP restriction-modification enzyme LLaBIII C-terminal specificity" evidence="7">
    <location>
        <begin position="702"/>
        <end position="1049"/>
    </location>
</feature>
<evidence type="ECO:0000259" key="6">
    <source>
        <dbReference type="Pfam" id="PF02384"/>
    </source>
</evidence>
<organism evidence="8 9">
    <name type="scientific">Sphingobium agri</name>
    <dbReference type="NCBI Taxonomy" id="2933566"/>
    <lineage>
        <taxon>Bacteria</taxon>
        <taxon>Pseudomonadati</taxon>
        <taxon>Pseudomonadota</taxon>
        <taxon>Alphaproteobacteria</taxon>
        <taxon>Sphingomonadales</taxon>
        <taxon>Sphingomonadaceae</taxon>
        <taxon>Sphingobium</taxon>
    </lineage>
</organism>
<dbReference type="PANTHER" id="PTHR33841:SF1">
    <property type="entry name" value="DNA METHYLTRANSFERASE A"/>
    <property type="match status" value="1"/>
</dbReference>
<feature type="domain" description="DNA methylase adenine-specific" evidence="6">
    <location>
        <begin position="315"/>
        <end position="496"/>
    </location>
</feature>
<keyword evidence="4" id="KW-0808">Transferase</keyword>
<dbReference type="RefSeq" id="WP_247229931.1">
    <property type="nucleotide sequence ID" value="NZ_JALKHS010000004.1"/>
</dbReference>
<reference evidence="8 9" key="1">
    <citation type="submission" date="2022-04" db="EMBL/GenBank/DDBJ databases">
        <authorList>
            <person name="Huq M.A."/>
        </authorList>
    </citation>
    <scope>NUCLEOTIDE SEQUENCE [LARGE SCALE GENOMIC DNA]</scope>
    <source>
        <strain evidence="8 9">MAH-33</strain>
    </source>
</reference>
<evidence type="ECO:0000256" key="5">
    <source>
        <dbReference type="ARBA" id="ARBA00047942"/>
    </source>
</evidence>
<dbReference type="InterPro" id="IPR050953">
    <property type="entry name" value="N4_N6_ade-DNA_methylase"/>
</dbReference>
<dbReference type="Proteomes" id="UP001203512">
    <property type="component" value="Unassembled WGS sequence"/>
</dbReference>
<dbReference type="InterPro" id="IPR041635">
    <property type="entry name" value="Type_ISP_LLaBIII_C"/>
</dbReference>
<evidence type="ECO:0000313" key="8">
    <source>
        <dbReference type="EMBL" id="MCK0530378.1"/>
    </source>
</evidence>
<keyword evidence="9" id="KW-1185">Reference proteome</keyword>
<comment type="catalytic activity">
    <reaction evidence="5">
        <text>a 2'-deoxyadenosine in DNA + S-adenosyl-L-methionine = an N(6)-methyl-2'-deoxyadenosine in DNA + S-adenosyl-L-homocysteine + H(+)</text>
        <dbReference type="Rhea" id="RHEA:15197"/>
        <dbReference type="Rhea" id="RHEA-COMP:12418"/>
        <dbReference type="Rhea" id="RHEA-COMP:12419"/>
        <dbReference type="ChEBI" id="CHEBI:15378"/>
        <dbReference type="ChEBI" id="CHEBI:57856"/>
        <dbReference type="ChEBI" id="CHEBI:59789"/>
        <dbReference type="ChEBI" id="CHEBI:90615"/>
        <dbReference type="ChEBI" id="CHEBI:90616"/>
        <dbReference type="EC" id="2.1.1.72"/>
    </reaction>
</comment>
<dbReference type="Pfam" id="PF18135">
    <property type="entry name" value="Type_ISP_C"/>
    <property type="match status" value="1"/>
</dbReference>
<dbReference type="GO" id="GO:0008168">
    <property type="term" value="F:methyltransferase activity"/>
    <property type="evidence" value="ECO:0007669"/>
    <property type="project" value="UniProtKB-KW"/>
</dbReference>
<protein>
    <recommendedName>
        <fullName evidence="2">site-specific DNA-methyltransferase (adenine-specific)</fullName>
        <ecNumber evidence="2">2.1.1.72</ecNumber>
    </recommendedName>
</protein>
<sequence>MTFVDLAVAYQAAVHAAATASVDGEEEAQLTTPVSNLFSGVAAEAGLGALTLIRETRLDRTRPDFAAVLTQGGTSRQKGFVELKAPNVSVDVSQWRGRNATQWERMRSEAEILVICNGIEAQLYRDGEPIGDPARLPYTEAATWDETPLVRLLGRFFELTPTPITDVAALSRRLAVRTADLRDRLLWLLDQPGDAGTLAQGSLRAWQQHVYAHASPKDFADGISQVIAYGMVLAVLTVPTADADHDGFITVGEARAAIRQSSPVLAAAFAPLIDRAPLAEAVRVELGALETLISAVNPARVNASGDRRGDPWLYFYEDFLATYDPVERRQAGVYYTPIAIVQAMTSMTESLLIERFGRRLGFADNQVVTLDPATGTGTFPLTVIDRAVQRAILVRGAAGERQAAAVLAENLYAFELLPGPYSVAHLRLTQRLSHLSEGRVGTARVILTDTLESPLTAGDQYALFGDAETLAAEQDRARQIKLAQRVTVVIGNPPYRRVERAAEGRGSGGWIIDGRVPDRNDTGSLFDDIYNVANENTNFAHIANLYNLYVYFWRWSIWKAFEAHGDGPGVVALITGASWLTGPGFMGLRQLVREICDEVWVIDLGGDNRGANPEENVFAIETPVAIVVLVRDGATDRTQPATVNYRRIRGTAEQKLAAMRVMAELGTPFQGEWLEGPTGWRDPLVPSTGGAEWAEIPLITQIFPWQQPGCKFGRTWPIAPTPQVLERRWQRFASASREEKPQLFMTASSGRTVETRVSGLQPLATVNVDTPHEPITRYGYRSFDRQWAFNDARMAKTESPSLWQSASNSQIYLASLLTGHISSGPSLTVTAHVPDLHFFRGSYGGKDIIPLYRDAAAREPNITAGFRQTIANRLLIDLPSPEEVAAYVYAILSANGYQQRFEEELRTPGLRVPLTADQTLWHECVAAGRELLWLHTYAERFQNLEADRGQHVPFVEGVGWIEPVNNIPVDSSAIRYDEATEILRIGDGQISGVRPAVWAYQVSGMPVISKWLGYRTARAPGRAASSSTPLDQIRPTEWPDEWNDELLDLVRVLTITCDRQEQLTNLLERVCEGPQISSGDLPVPTQEETQPPATIRAPTFDFG</sequence>
<dbReference type="EC" id="2.1.1.72" evidence="2"/>
<dbReference type="EMBL" id="JALKHS010000004">
    <property type="protein sequence ID" value="MCK0530378.1"/>
    <property type="molecule type" value="Genomic_DNA"/>
</dbReference>
<evidence type="ECO:0000256" key="3">
    <source>
        <dbReference type="ARBA" id="ARBA00022603"/>
    </source>
</evidence>
<dbReference type="PRINTS" id="PR00507">
    <property type="entry name" value="N12N6MTFRASE"/>
</dbReference>
<proteinExistence type="inferred from homology"/>
<keyword evidence="3 8" id="KW-0489">Methyltransferase</keyword>
<evidence type="ECO:0000259" key="7">
    <source>
        <dbReference type="Pfam" id="PF18135"/>
    </source>
</evidence>
<dbReference type="InterPro" id="IPR029063">
    <property type="entry name" value="SAM-dependent_MTases_sf"/>
</dbReference>
<name>A0ABT0DTD1_9SPHN</name>
<dbReference type="PANTHER" id="PTHR33841">
    <property type="entry name" value="DNA METHYLTRANSFERASE YEEA-RELATED"/>
    <property type="match status" value="1"/>
</dbReference>